<dbReference type="SUPFAM" id="SSF47090">
    <property type="entry name" value="PGBD-like"/>
    <property type="match status" value="1"/>
</dbReference>
<keyword evidence="11" id="KW-1185">Reference proteome</keyword>
<feature type="domain" description="L,D-TPase catalytic" evidence="9">
    <location>
        <begin position="305"/>
        <end position="480"/>
    </location>
</feature>
<evidence type="ECO:0000256" key="3">
    <source>
        <dbReference type="ARBA" id="ARBA00022679"/>
    </source>
</evidence>
<evidence type="ECO:0000256" key="7">
    <source>
        <dbReference type="PROSITE-ProRule" id="PRU01373"/>
    </source>
</evidence>
<gene>
    <name evidence="10" type="ORF">GCM10023209_10850</name>
</gene>
<dbReference type="InterPro" id="IPR052905">
    <property type="entry name" value="LD-transpeptidase_YkuD-like"/>
</dbReference>
<keyword evidence="8" id="KW-0732">Signal</keyword>
<keyword evidence="3" id="KW-0808">Transferase</keyword>
<dbReference type="PANTHER" id="PTHR41533:SF2">
    <property type="entry name" value="BLR7131 PROTEIN"/>
    <property type="match status" value="1"/>
</dbReference>
<evidence type="ECO:0000256" key="1">
    <source>
        <dbReference type="ARBA" id="ARBA00004752"/>
    </source>
</evidence>
<dbReference type="InterPro" id="IPR002477">
    <property type="entry name" value="Peptidoglycan-bd-like"/>
</dbReference>
<dbReference type="InterPro" id="IPR005490">
    <property type="entry name" value="LD_TPept_cat_dom"/>
</dbReference>
<protein>
    <submittedName>
        <fullName evidence="10">L,D-transpeptidase family protein</fullName>
    </submittedName>
</protein>
<dbReference type="CDD" id="cd16913">
    <property type="entry name" value="YkuD_like"/>
    <property type="match status" value="1"/>
</dbReference>
<dbReference type="Pfam" id="PF20142">
    <property type="entry name" value="Scaffold"/>
    <property type="match status" value="1"/>
</dbReference>
<dbReference type="InterPro" id="IPR036365">
    <property type="entry name" value="PGBD-like_sf"/>
</dbReference>
<evidence type="ECO:0000256" key="5">
    <source>
        <dbReference type="ARBA" id="ARBA00022984"/>
    </source>
</evidence>
<evidence type="ECO:0000259" key="9">
    <source>
        <dbReference type="PROSITE" id="PS52029"/>
    </source>
</evidence>
<feature type="active site" description="Nucleophile" evidence="7">
    <location>
        <position position="451"/>
    </location>
</feature>
<comment type="caution">
    <text evidence="10">The sequence shown here is derived from an EMBL/GenBank/DDBJ whole genome shotgun (WGS) entry which is preliminary data.</text>
</comment>
<dbReference type="PROSITE" id="PS52029">
    <property type="entry name" value="LD_TPASE"/>
    <property type="match status" value="1"/>
</dbReference>
<keyword evidence="5 7" id="KW-0573">Peptidoglycan synthesis</keyword>
<feature type="chain" id="PRO_5045707821" evidence="8">
    <location>
        <begin position="22"/>
        <end position="540"/>
    </location>
</feature>
<dbReference type="Pfam" id="PF03734">
    <property type="entry name" value="YkuD"/>
    <property type="match status" value="1"/>
</dbReference>
<comment type="pathway">
    <text evidence="1 7">Cell wall biogenesis; peptidoglycan biosynthesis.</text>
</comment>
<dbReference type="EMBL" id="BAABHW010000001">
    <property type="protein sequence ID" value="GAA5069268.1"/>
    <property type="molecule type" value="Genomic_DNA"/>
</dbReference>
<keyword evidence="6 7" id="KW-0961">Cell wall biogenesis/degradation</keyword>
<name>A0ABP9L468_9RHOB</name>
<evidence type="ECO:0000313" key="10">
    <source>
        <dbReference type="EMBL" id="GAA5069268.1"/>
    </source>
</evidence>
<organism evidence="10 11">
    <name type="scientific">[Roseibacterium] beibuensis</name>
    <dbReference type="NCBI Taxonomy" id="1193142"/>
    <lineage>
        <taxon>Bacteria</taxon>
        <taxon>Pseudomonadati</taxon>
        <taxon>Pseudomonadota</taxon>
        <taxon>Alphaproteobacteria</taxon>
        <taxon>Rhodobacterales</taxon>
        <taxon>Roseobacteraceae</taxon>
        <taxon>Roseicyclus</taxon>
    </lineage>
</organism>
<dbReference type="Proteomes" id="UP001499910">
    <property type="component" value="Unassembled WGS sequence"/>
</dbReference>
<evidence type="ECO:0000256" key="4">
    <source>
        <dbReference type="ARBA" id="ARBA00022960"/>
    </source>
</evidence>
<dbReference type="PANTHER" id="PTHR41533">
    <property type="entry name" value="L,D-TRANSPEPTIDASE HI_1667-RELATED"/>
    <property type="match status" value="1"/>
</dbReference>
<accession>A0ABP9L468</accession>
<proteinExistence type="inferred from homology"/>
<evidence type="ECO:0000256" key="2">
    <source>
        <dbReference type="ARBA" id="ARBA00005992"/>
    </source>
</evidence>
<dbReference type="Pfam" id="PF01471">
    <property type="entry name" value="PG_binding_1"/>
    <property type="match status" value="1"/>
</dbReference>
<feature type="signal peptide" evidence="8">
    <location>
        <begin position="1"/>
        <end position="21"/>
    </location>
</feature>
<evidence type="ECO:0000313" key="11">
    <source>
        <dbReference type="Proteomes" id="UP001499910"/>
    </source>
</evidence>
<evidence type="ECO:0000256" key="6">
    <source>
        <dbReference type="ARBA" id="ARBA00023316"/>
    </source>
</evidence>
<sequence>MAMTFATRPLFALALAALPLAAPVAGGLTVTLGAAPAQAQAFSAQRQAIAEASSEIEGLAAFYRERDFQPVWTSSEAIDRRNALIAALQEAGNHGLPTDRYDIDALIETFRAADNPYARGQADVMASRMFLQYASDVHSGFLEPGDIISDIFQELPRPDPNELMTELVESNPYSFIAHLAPQDPGYTRLMRVKLRLEQLAREGGYGPTVQAGSLRPGDTGAAVIALRDRLMAMGYLDRSVTATYDALLQSAVVEFQMDNGITPDGVAGGDTIRAVNRSVEDHWNEVVLGMERHRWLNTGGDVPERMIFVNLTDFHVRVIDDGETTFVTRSVVGARDRQTPEFSDEMEHMVINPSWYVPRSIAMRSYIPNILAGGSTYMQVLSNGRVINPAAVDMSRYSVSSFPFDLRQPPGPRNALGRVKFMFPNRHAIYLHDTPEQYLMEREVRTFSSGCIRLDDPFDFAYHLLARQTDDPEGLFNRILNTGQETQVDLEEHIPVHLVYWTSWVDDDGTLNFRDDVYGRNARLSQAIRSLGVVMPDTAS</sequence>
<dbReference type="Gene3D" id="1.10.101.10">
    <property type="entry name" value="PGBD-like superfamily/PGBD"/>
    <property type="match status" value="1"/>
</dbReference>
<comment type="similarity">
    <text evidence="2">Belongs to the YkuD family.</text>
</comment>
<dbReference type="InterPro" id="IPR045380">
    <property type="entry name" value="LD_TPept_scaffold_dom"/>
</dbReference>
<dbReference type="InterPro" id="IPR038063">
    <property type="entry name" value="Transpep_catalytic_dom"/>
</dbReference>
<feature type="active site" description="Proton donor/acceptor" evidence="7">
    <location>
        <position position="432"/>
    </location>
</feature>
<dbReference type="Gene3D" id="2.40.440.10">
    <property type="entry name" value="L,D-transpeptidase catalytic domain-like"/>
    <property type="match status" value="1"/>
</dbReference>
<evidence type="ECO:0000256" key="8">
    <source>
        <dbReference type="SAM" id="SignalP"/>
    </source>
</evidence>
<keyword evidence="4 7" id="KW-0133">Cell shape</keyword>
<dbReference type="InterPro" id="IPR036366">
    <property type="entry name" value="PGBDSf"/>
</dbReference>
<reference evidence="11" key="1">
    <citation type="journal article" date="2019" name="Int. J. Syst. Evol. Microbiol.">
        <title>The Global Catalogue of Microorganisms (GCM) 10K type strain sequencing project: providing services to taxonomists for standard genome sequencing and annotation.</title>
        <authorList>
            <consortium name="The Broad Institute Genomics Platform"/>
            <consortium name="The Broad Institute Genome Sequencing Center for Infectious Disease"/>
            <person name="Wu L."/>
            <person name="Ma J."/>
        </authorList>
    </citation>
    <scope>NUCLEOTIDE SEQUENCE [LARGE SCALE GENOMIC DNA]</scope>
    <source>
        <strain evidence="11">JCM 18015</strain>
    </source>
</reference>
<dbReference type="RefSeq" id="WP_345229431.1">
    <property type="nucleotide sequence ID" value="NZ_BAABHW010000001.1"/>
</dbReference>
<dbReference type="SUPFAM" id="SSF141523">
    <property type="entry name" value="L,D-transpeptidase catalytic domain-like"/>
    <property type="match status" value="1"/>
</dbReference>